<feature type="non-terminal residue" evidence="7">
    <location>
        <position position="270"/>
    </location>
</feature>
<dbReference type="InterPro" id="IPR011010">
    <property type="entry name" value="DNA_brk_join_enz"/>
</dbReference>
<dbReference type="PROSITE" id="PS51900">
    <property type="entry name" value="CB"/>
    <property type="match status" value="1"/>
</dbReference>
<dbReference type="Gene3D" id="1.10.443.10">
    <property type="entry name" value="Intergrase catalytic core"/>
    <property type="match status" value="1"/>
</dbReference>
<evidence type="ECO:0000256" key="2">
    <source>
        <dbReference type="ARBA" id="ARBA00023125"/>
    </source>
</evidence>
<dbReference type="EMBL" id="JAEKNS010000039">
    <property type="protein sequence ID" value="MBJ7593862.1"/>
    <property type="molecule type" value="Genomic_DNA"/>
</dbReference>
<dbReference type="GO" id="GO:0003677">
    <property type="term" value="F:DNA binding"/>
    <property type="evidence" value="ECO:0007669"/>
    <property type="project" value="UniProtKB-UniRule"/>
</dbReference>
<dbReference type="Pfam" id="PF00589">
    <property type="entry name" value="Phage_integrase"/>
    <property type="match status" value="1"/>
</dbReference>
<dbReference type="InterPro" id="IPR010998">
    <property type="entry name" value="Integrase_recombinase_N"/>
</dbReference>
<evidence type="ECO:0000313" key="8">
    <source>
        <dbReference type="Proteomes" id="UP000606991"/>
    </source>
</evidence>
<evidence type="ECO:0000313" key="7">
    <source>
        <dbReference type="EMBL" id="MBJ7593862.1"/>
    </source>
</evidence>
<feature type="domain" description="Tyr recombinase" evidence="5">
    <location>
        <begin position="103"/>
        <end position="270"/>
    </location>
</feature>
<evidence type="ECO:0000259" key="5">
    <source>
        <dbReference type="PROSITE" id="PS51898"/>
    </source>
</evidence>
<sequence length="270" mass="29372">MASLLEEYRAPLARAPLSPESRRTYLSKVRQFLAWLGAAALDGDPLADAAARDWAVRDYRSHLQVVAKAAPATVNGAVAAVDDFYARRGLGPARAERVELPRQAPRALDKRASLRLLRAVEAHLAPRNRALVGVLFYAGARISEAVRLDVDDVRLSARKGTLRLLGKGGKVREVPVHAQLRTDLALWLEERPNWPNPDGTSALFLNQRGERLSVRGASDLVAAIAEAAGLDDETTAHILRHTFATTLVRGGADLVLVAELLGHARLETTR</sequence>
<dbReference type="InterPro" id="IPR044068">
    <property type="entry name" value="CB"/>
</dbReference>
<dbReference type="Pfam" id="PF13495">
    <property type="entry name" value="Phage_int_SAM_4"/>
    <property type="match status" value="1"/>
</dbReference>
<organism evidence="7 8">
    <name type="scientific">Candidatus Aeolococcus gillhamiae</name>
    <dbReference type="NCBI Taxonomy" id="3127015"/>
    <lineage>
        <taxon>Bacteria</taxon>
        <taxon>Bacillati</taxon>
        <taxon>Candidatus Dormiibacterota</taxon>
        <taxon>Candidatus Dormibacteria</taxon>
        <taxon>Candidatus Aeolococcales</taxon>
        <taxon>Candidatus Aeolococcaceae</taxon>
        <taxon>Candidatus Aeolococcus</taxon>
    </lineage>
</organism>
<gene>
    <name evidence="7" type="ORF">JF886_03210</name>
</gene>
<keyword evidence="3" id="KW-0233">DNA recombination</keyword>
<reference evidence="7 8" key="1">
    <citation type="submission" date="2020-10" db="EMBL/GenBank/DDBJ databases">
        <title>Ca. Dormibacterota MAGs.</title>
        <authorList>
            <person name="Montgomery K."/>
        </authorList>
    </citation>
    <scope>NUCLEOTIDE SEQUENCE [LARGE SCALE GENOMIC DNA]</scope>
    <source>
        <strain evidence="7">SC8812_S17_18</strain>
    </source>
</reference>
<evidence type="ECO:0000256" key="1">
    <source>
        <dbReference type="ARBA" id="ARBA00022908"/>
    </source>
</evidence>
<name>A0A934JRS9_9BACT</name>
<dbReference type="PROSITE" id="PS51898">
    <property type="entry name" value="TYR_RECOMBINASE"/>
    <property type="match status" value="1"/>
</dbReference>
<accession>A0A934JRS9</accession>
<keyword evidence="1" id="KW-0229">DNA integration</keyword>
<dbReference type="Gene3D" id="1.10.150.130">
    <property type="match status" value="1"/>
</dbReference>
<feature type="domain" description="Core-binding (CB)" evidence="6">
    <location>
        <begin position="1"/>
        <end position="89"/>
    </location>
</feature>
<proteinExistence type="predicted"/>
<dbReference type="Proteomes" id="UP000606991">
    <property type="component" value="Unassembled WGS sequence"/>
</dbReference>
<dbReference type="InterPro" id="IPR004107">
    <property type="entry name" value="Integrase_SAM-like_N"/>
</dbReference>
<dbReference type="GO" id="GO:0015074">
    <property type="term" value="P:DNA integration"/>
    <property type="evidence" value="ECO:0007669"/>
    <property type="project" value="UniProtKB-KW"/>
</dbReference>
<comment type="caution">
    <text evidence="7">The sequence shown here is derived from an EMBL/GenBank/DDBJ whole genome shotgun (WGS) entry which is preliminary data.</text>
</comment>
<evidence type="ECO:0000256" key="4">
    <source>
        <dbReference type="PROSITE-ProRule" id="PRU01248"/>
    </source>
</evidence>
<dbReference type="PANTHER" id="PTHR30349:SF81">
    <property type="entry name" value="TYROSINE RECOMBINASE XERC"/>
    <property type="match status" value="1"/>
</dbReference>
<dbReference type="InterPro" id="IPR013762">
    <property type="entry name" value="Integrase-like_cat_sf"/>
</dbReference>
<dbReference type="InterPro" id="IPR002104">
    <property type="entry name" value="Integrase_catalytic"/>
</dbReference>
<evidence type="ECO:0000256" key="3">
    <source>
        <dbReference type="ARBA" id="ARBA00023172"/>
    </source>
</evidence>
<dbReference type="GO" id="GO:0006310">
    <property type="term" value="P:DNA recombination"/>
    <property type="evidence" value="ECO:0007669"/>
    <property type="project" value="UniProtKB-KW"/>
</dbReference>
<dbReference type="InterPro" id="IPR050090">
    <property type="entry name" value="Tyrosine_recombinase_XerCD"/>
</dbReference>
<evidence type="ECO:0000259" key="6">
    <source>
        <dbReference type="PROSITE" id="PS51900"/>
    </source>
</evidence>
<dbReference type="AlphaFoldDB" id="A0A934JRS9"/>
<keyword evidence="2 4" id="KW-0238">DNA-binding</keyword>
<dbReference type="SUPFAM" id="SSF56349">
    <property type="entry name" value="DNA breaking-rejoining enzymes"/>
    <property type="match status" value="1"/>
</dbReference>
<dbReference type="PANTHER" id="PTHR30349">
    <property type="entry name" value="PHAGE INTEGRASE-RELATED"/>
    <property type="match status" value="1"/>
</dbReference>
<protein>
    <submittedName>
        <fullName evidence="7">Tyrosine-type recombinase/integrase</fullName>
    </submittedName>
</protein>
<dbReference type="RefSeq" id="WP_337309557.1">
    <property type="nucleotide sequence ID" value="NZ_JAEKNS010000039.1"/>
</dbReference>